<dbReference type="EMBL" id="CM023477">
    <property type="protein sequence ID" value="KAH7936600.1"/>
    <property type="molecule type" value="Genomic_DNA"/>
</dbReference>
<accession>A0ACB8C6X0</accession>
<evidence type="ECO:0000313" key="1">
    <source>
        <dbReference type="EMBL" id="KAH7936600.1"/>
    </source>
</evidence>
<gene>
    <name evidence="1" type="ORF">HPB49_001635</name>
</gene>
<evidence type="ECO:0000313" key="2">
    <source>
        <dbReference type="Proteomes" id="UP000821865"/>
    </source>
</evidence>
<keyword evidence="2" id="KW-1185">Reference proteome</keyword>
<name>A0ACB8C6X0_DERSI</name>
<comment type="caution">
    <text evidence="1">The sequence shown here is derived from an EMBL/GenBank/DDBJ whole genome shotgun (WGS) entry which is preliminary data.</text>
</comment>
<reference evidence="1" key="1">
    <citation type="submission" date="2020-05" db="EMBL/GenBank/DDBJ databases">
        <title>Large-scale comparative analyses of tick genomes elucidate their genetic diversity and vector capacities.</title>
        <authorList>
            <person name="Jia N."/>
            <person name="Wang J."/>
            <person name="Shi W."/>
            <person name="Du L."/>
            <person name="Sun Y."/>
            <person name="Zhan W."/>
            <person name="Jiang J."/>
            <person name="Wang Q."/>
            <person name="Zhang B."/>
            <person name="Ji P."/>
            <person name="Sakyi L.B."/>
            <person name="Cui X."/>
            <person name="Yuan T."/>
            <person name="Jiang B."/>
            <person name="Yang W."/>
            <person name="Lam T.T.-Y."/>
            <person name="Chang Q."/>
            <person name="Ding S."/>
            <person name="Wang X."/>
            <person name="Zhu J."/>
            <person name="Ruan X."/>
            <person name="Zhao L."/>
            <person name="Wei J."/>
            <person name="Que T."/>
            <person name="Du C."/>
            <person name="Cheng J."/>
            <person name="Dai P."/>
            <person name="Han X."/>
            <person name="Huang E."/>
            <person name="Gao Y."/>
            <person name="Liu J."/>
            <person name="Shao H."/>
            <person name="Ye R."/>
            <person name="Li L."/>
            <person name="Wei W."/>
            <person name="Wang X."/>
            <person name="Wang C."/>
            <person name="Yang T."/>
            <person name="Huo Q."/>
            <person name="Li W."/>
            <person name="Guo W."/>
            <person name="Chen H."/>
            <person name="Zhou L."/>
            <person name="Ni X."/>
            <person name="Tian J."/>
            <person name="Zhou Y."/>
            <person name="Sheng Y."/>
            <person name="Liu T."/>
            <person name="Pan Y."/>
            <person name="Xia L."/>
            <person name="Li J."/>
            <person name="Zhao F."/>
            <person name="Cao W."/>
        </authorList>
    </citation>
    <scope>NUCLEOTIDE SEQUENCE</scope>
    <source>
        <strain evidence="1">Dsil-2018</strain>
    </source>
</reference>
<sequence>MLVSAQPPTGTNGAVLLQITAILQFIIYGDAGQAVSKDAPVVTPFSFPTDLSEGSPAQVFCAISKGALPVYFTWLKDGKTVSGDNLKVTAFERYSVLQVLQVSAADVGNYTCFAKNLQGSDSYSVKLEVRAPPRWLRVPSDVSALLGSEARLSCPVAGYPTPKVTWNKMTDGNRARLEASQSLTLDPSGVLVLHSVQPRDRGVYLCEADNGVGEPITNRVRLALNVPARFEEKSTVVTARRTEVTRMKCQATGDQPLSIAWSKGTVKLDKRTSARYEVFETLTPDGLISELVIRDTDRSDGALYTCHTQNKYGKDDRKVKLIVQEVPGPPQDVRLKDVWSRSASVSWSPSYSGNSPISKYIVQVLEGPRYVTAATQSHRKCLPNDGRHDNFYAKPGKITTRVSRWHDSLCPLEETLSRAPDLSHIDSSSPLSSSAATHMCPKIVAPSLWFISSGVQERAPASEAAEKQRRNQTAGREQTAPFVGNALRRAVGNNRGPTRLPPRSVSYKPRQSLTSLPPRFRQRLRYVKTFNGTAHRLHELEVIGSMTYTMVRDLLPGTAYVLNLVAENAIGRGEPSRTVVFHTGEEEPEAAPVDILVEMKGPSTVYISWKAPPREHWNGHLLGYYIGYRPRDTESPFSYRRVEASPNNASHEYLLGGLQRGTEYLLVLKAYNSAGSGPASQEKTVRTMDGDVPEAPRLFVTGVSADTMTLRWVIRSSSDVTGFNIHYRQEGGTWLELPIVNTANNTYTLTNLHPGYVYQVYVTASNVLGRGDPSAILLVKTESTASGHESSAIENKQADDEVPIYMDMAIMIPAGAILLAVLVILFSTCICIRKMKSTPRPVPEIMRYDPATLNTGTMMSQRYVEMEKMSEQDVPFATPYEGGTMRNGTELRGTLKERQEMKTYVPKHPMKDRPLPHPEQSPLRMDETYYDSAQ</sequence>
<organism evidence="1 2">
    <name type="scientific">Dermacentor silvarum</name>
    <name type="common">Tick</name>
    <dbReference type="NCBI Taxonomy" id="543639"/>
    <lineage>
        <taxon>Eukaryota</taxon>
        <taxon>Metazoa</taxon>
        <taxon>Ecdysozoa</taxon>
        <taxon>Arthropoda</taxon>
        <taxon>Chelicerata</taxon>
        <taxon>Arachnida</taxon>
        <taxon>Acari</taxon>
        <taxon>Parasitiformes</taxon>
        <taxon>Ixodida</taxon>
        <taxon>Ixodoidea</taxon>
        <taxon>Ixodidae</taxon>
        <taxon>Rhipicephalinae</taxon>
        <taxon>Dermacentor</taxon>
    </lineage>
</organism>
<proteinExistence type="predicted"/>
<protein>
    <submittedName>
        <fullName evidence="1">Uncharacterized protein</fullName>
    </submittedName>
</protein>
<dbReference type="Proteomes" id="UP000821865">
    <property type="component" value="Chromosome 8"/>
</dbReference>